<feature type="domain" description="Peptidase S74" evidence="1">
    <location>
        <begin position="249"/>
        <end position="293"/>
    </location>
</feature>
<proteinExistence type="predicted"/>
<sequence>MGKHQPKPPDPNQVAGAQFAGNIASGMAGSALSNVNQVTPYGTLNYSQTGMTSITDPYTGKQISIPQYTATQTLSPQEQGIYNTNTQTRQTLGNVASQGAGSLKLDTGNTQDYANALFGRMNPLLDQRRQQLQTQLANQGLQPGSVAYNRAMDEADRQENDAHMAAILNAGQEQNRVSDLNSSRINQLNALMNIAKNQNPGFIGTPSRNVGDVNYGNIAQNSYADQVARWKNGQDNALQWAGFGLGLLSDVRAKTDIQPVGTLYEYRYLDDPPEKRRIGVMAQEIEHIRPEAVSVDDQGLKRVHYGRLFELGEY</sequence>
<gene>
    <name evidence="2" type="ordered locus">B488_05160</name>
</gene>
<dbReference type="RefSeq" id="WP_015272935.1">
    <property type="nucleotide sequence ID" value="NC_019907.1"/>
</dbReference>
<dbReference type="PATRIC" id="fig|1215343.11.peg.526"/>
<dbReference type="EMBL" id="CP003789">
    <property type="protein sequence ID" value="AGA64508.1"/>
    <property type="molecule type" value="Genomic_DNA"/>
</dbReference>
<evidence type="ECO:0000313" key="2">
    <source>
        <dbReference type="EMBL" id="AGA64508.1"/>
    </source>
</evidence>
<accession>L0EV41</accession>
<evidence type="ECO:0000259" key="1">
    <source>
        <dbReference type="Pfam" id="PF13884"/>
    </source>
</evidence>
<dbReference type="eggNOG" id="ENOG50305QB">
    <property type="taxonomic scope" value="Bacteria"/>
</dbReference>
<dbReference type="Pfam" id="PF13884">
    <property type="entry name" value="Peptidase_S74"/>
    <property type="match status" value="1"/>
</dbReference>
<reference evidence="2 3" key="1">
    <citation type="journal article" date="2012" name="Stand. Genomic Sci.">
        <title>Complete genome sequence of Liberibacter crescens BT-1.</title>
        <authorList>
            <person name="Leonard M.T."/>
            <person name="Fagen J.R."/>
            <person name="Davis-Richardson A.G."/>
            <person name="Davis M.J."/>
            <person name="Triplett E.W."/>
        </authorList>
    </citation>
    <scope>NUCLEOTIDE SEQUENCE [LARGE SCALE GENOMIC DNA]</scope>
    <source>
        <strain evidence="2 3">BT-1</strain>
    </source>
</reference>
<keyword evidence="3" id="KW-1185">Reference proteome</keyword>
<dbReference type="HOGENOM" id="CLU_043537_2_0_5"/>
<protein>
    <recommendedName>
        <fullName evidence="1">Peptidase S74 domain-containing protein</fullName>
    </recommendedName>
</protein>
<evidence type="ECO:0000313" key="3">
    <source>
        <dbReference type="Proteomes" id="UP000010799"/>
    </source>
</evidence>
<name>L0EV41_LIBCB</name>
<dbReference type="Proteomes" id="UP000010799">
    <property type="component" value="Chromosome"/>
</dbReference>
<dbReference type="KEGG" id="lcc:B488_05160"/>
<organism evidence="2 3">
    <name type="scientific">Liberibacter crescens (strain BT-1)</name>
    <dbReference type="NCBI Taxonomy" id="1215343"/>
    <lineage>
        <taxon>Bacteria</taxon>
        <taxon>Pseudomonadati</taxon>
        <taxon>Pseudomonadota</taxon>
        <taxon>Alphaproteobacteria</taxon>
        <taxon>Hyphomicrobiales</taxon>
        <taxon>Rhizobiaceae</taxon>
        <taxon>Liberibacter</taxon>
    </lineage>
</organism>
<dbReference type="AlphaFoldDB" id="L0EV41"/>
<dbReference type="STRING" id="1215343.B488_05160"/>
<dbReference type="InterPro" id="IPR030392">
    <property type="entry name" value="S74_ICA"/>
</dbReference>